<dbReference type="InterPro" id="IPR023997">
    <property type="entry name" value="TonB-dep_OMP_SusC/RagA_CS"/>
</dbReference>
<dbReference type="Gene3D" id="3.55.50.30">
    <property type="match status" value="1"/>
</dbReference>
<dbReference type="EMBL" id="CP043839">
    <property type="protein sequence ID" value="WOF11245.1"/>
    <property type="molecule type" value="Genomic_DNA"/>
</dbReference>
<evidence type="ECO:0000256" key="6">
    <source>
        <dbReference type="ARBA" id="ARBA00023237"/>
    </source>
</evidence>
<evidence type="ECO:0000313" key="12">
    <source>
        <dbReference type="Proteomes" id="UP001302374"/>
    </source>
</evidence>
<evidence type="ECO:0000256" key="5">
    <source>
        <dbReference type="ARBA" id="ARBA00023136"/>
    </source>
</evidence>
<dbReference type="InterPro" id="IPR023996">
    <property type="entry name" value="TonB-dep_OMP_SusC/RagA"/>
</dbReference>
<evidence type="ECO:0000256" key="7">
    <source>
        <dbReference type="PROSITE-ProRule" id="PRU01360"/>
    </source>
</evidence>
<keyword evidence="6 7" id="KW-0998">Cell outer membrane</keyword>
<dbReference type="PROSITE" id="PS52016">
    <property type="entry name" value="TONB_DEPENDENT_REC_3"/>
    <property type="match status" value="1"/>
</dbReference>
<reference evidence="9 11" key="2">
    <citation type="submission" date="2020-03" db="EMBL/GenBank/DDBJ databases">
        <title>Genomic Encyclopedia of Type Strains, Phase IV (KMG-IV): sequencing the most valuable type-strain genomes for metagenomic binning, comparative biology and taxonomic classification.</title>
        <authorList>
            <person name="Goeker M."/>
        </authorList>
    </citation>
    <scope>NUCLEOTIDE SEQUENCE [LARGE SCALE GENOMIC DNA]</scope>
    <source>
        <strain evidence="9 11">DSM 105722</strain>
    </source>
</reference>
<dbReference type="Gene3D" id="2.170.130.10">
    <property type="entry name" value="TonB-dependent receptor, plug domain"/>
    <property type="match status" value="1"/>
</dbReference>
<dbReference type="InterPro" id="IPR037066">
    <property type="entry name" value="Plug_dom_sf"/>
</dbReference>
<dbReference type="NCBIfam" id="TIGR04057">
    <property type="entry name" value="SusC_RagA_signa"/>
    <property type="match status" value="1"/>
</dbReference>
<accession>A0A7X6BJ51</accession>
<evidence type="ECO:0000259" key="8">
    <source>
        <dbReference type="SMART" id="SM00965"/>
    </source>
</evidence>
<dbReference type="SUPFAM" id="SSF49464">
    <property type="entry name" value="Carboxypeptidase regulatory domain-like"/>
    <property type="match status" value="1"/>
</dbReference>
<comment type="subcellular location">
    <subcellularLocation>
        <location evidence="1 7">Cell outer membrane</location>
        <topology evidence="1 7">Multi-pass membrane protein</topology>
    </subcellularLocation>
</comment>
<evidence type="ECO:0000256" key="4">
    <source>
        <dbReference type="ARBA" id="ARBA00022692"/>
    </source>
</evidence>
<dbReference type="NCBIfam" id="TIGR04056">
    <property type="entry name" value="OMP_RagA_SusC"/>
    <property type="match status" value="1"/>
</dbReference>
<proteinExistence type="inferred from homology"/>
<keyword evidence="5 7" id="KW-0472">Membrane</keyword>
<name>A0A7X6BJ51_9BACT</name>
<dbReference type="Pfam" id="PF07715">
    <property type="entry name" value="Plug"/>
    <property type="match status" value="1"/>
</dbReference>
<dbReference type="Proteomes" id="UP001302374">
    <property type="component" value="Chromosome"/>
</dbReference>
<evidence type="ECO:0000313" key="9">
    <source>
        <dbReference type="EMBL" id="NJC18600.1"/>
    </source>
</evidence>
<organism evidence="9 11">
    <name type="scientific">Butyricimonas paravirosa</name>
    <dbReference type="NCBI Taxonomy" id="1472417"/>
    <lineage>
        <taxon>Bacteria</taxon>
        <taxon>Pseudomonadati</taxon>
        <taxon>Bacteroidota</taxon>
        <taxon>Bacteroidia</taxon>
        <taxon>Bacteroidales</taxon>
        <taxon>Odoribacteraceae</taxon>
        <taxon>Butyricimonas</taxon>
    </lineage>
</organism>
<keyword evidence="12" id="KW-1185">Reference proteome</keyword>
<dbReference type="InterPro" id="IPR008969">
    <property type="entry name" value="CarboxyPept-like_regulatory"/>
</dbReference>
<dbReference type="GeneID" id="86890169"/>
<evidence type="ECO:0000256" key="1">
    <source>
        <dbReference type="ARBA" id="ARBA00004571"/>
    </source>
</evidence>
<dbReference type="InterPro" id="IPR036942">
    <property type="entry name" value="Beta-barrel_TonB_sf"/>
</dbReference>
<dbReference type="AlphaFoldDB" id="A0A7X6BJ51"/>
<dbReference type="Pfam" id="PF13715">
    <property type="entry name" value="CarbopepD_reg_2"/>
    <property type="match status" value="1"/>
</dbReference>
<keyword evidence="4 7" id="KW-0812">Transmembrane</keyword>
<protein>
    <submittedName>
        <fullName evidence="10">SusC/RagA family TonB-linked outer membrane protein</fullName>
    </submittedName>
    <submittedName>
        <fullName evidence="9">TonB-linked SusC/RagA family outer membrane protein</fullName>
    </submittedName>
</protein>
<keyword evidence="3 7" id="KW-1134">Transmembrane beta strand</keyword>
<evidence type="ECO:0000256" key="2">
    <source>
        <dbReference type="ARBA" id="ARBA00022448"/>
    </source>
</evidence>
<evidence type="ECO:0000256" key="3">
    <source>
        <dbReference type="ARBA" id="ARBA00022452"/>
    </source>
</evidence>
<dbReference type="GO" id="GO:0009279">
    <property type="term" value="C:cell outer membrane"/>
    <property type="evidence" value="ECO:0007669"/>
    <property type="project" value="UniProtKB-SubCell"/>
</dbReference>
<dbReference type="InterPro" id="IPR039426">
    <property type="entry name" value="TonB-dep_rcpt-like"/>
</dbReference>
<dbReference type="Proteomes" id="UP000576368">
    <property type="component" value="Unassembled WGS sequence"/>
</dbReference>
<keyword evidence="2 7" id="KW-0813">Transport</keyword>
<dbReference type="InterPro" id="IPR011662">
    <property type="entry name" value="Secretin/TonB_short_N"/>
</dbReference>
<evidence type="ECO:0000313" key="11">
    <source>
        <dbReference type="Proteomes" id="UP000576368"/>
    </source>
</evidence>
<feature type="domain" description="Secretin/TonB short N-terminal" evidence="8">
    <location>
        <begin position="69"/>
        <end position="120"/>
    </location>
</feature>
<dbReference type="Gene3D" id="2.40.170.20">
    <property type="entry name" value="TonB-dependent receptor, beta-barrel domain"/>
    <property type="match status" value="1"/>
</dbReference>
<evidence type="ECO:0000313" key="10">
    <source>
        <dbReference type="EMBL" id="WOF11245.1"/>
    </source>
</evidence>
<gene>
    <name evidence="10" type="ORF">F1644_02675</name>
    <name evidence="9" type="ORF">GGR15_002227</name>
</gene>
<comment type="similarity">
    <text evidence="7">Belongs to the TonB-dependent receptor family.</text>
</comment>
<dbReference type="Gene3D" id="2.60.40.1120">
    <property type="entry name" value="Carboxypeptidase-like, regulatory domain"/>
    <property type="match status" value="1"/>
</dbReference>
<dbReference type="SMART" id="SM00965">
    <property type="entry name" value="STN"/>
    <property type="match status" value="1"/>
</dbReference>
<dbReference type="RefSeq" id="WP_118302146.1">
    <property type="nucleotide sequence ID" value="NZ_BMPA01000007.1"/>
</dbReference>
<dbReference type="Pfam" id="PF07660">
    <property type="entry name" value="STN"/>
    <property type="match status" value="1"/>
</dbReference>
<dbReference type="SUPFAM" id="SSF56935">
    <property type="entry name" value="Porins"/>
    <property type="match status" value="1"/>
</dbReference>
<dbReference type="EMBL" id="JAATLI010000007">
    <property type="protein sequence ID" value="NJC18600.1"/>
    <property type="molecule type" value="Genomic_DNA"/>
</dbReference>
<reference evidence="10 12" key="1">
    <citation type="submission" date="2019-09" db="EMBL/GenBank/DDBJ databases">
        <title>Butyricimonas paravirosa DSM 105722 (=214-4 = JCM 18677 = CCUG 65563).</title>
        <authorList>
            <person name="Le Roy T."/>
            <person name="Cani P.D."/>
        </authorList>
    </citation>
    <scope>NUCLEOTIDE SEQUENCE [LARGE SCALE GENOMIC DNA]</scope>
    <source>
        <strain evidence="10 12">DSM 105722</strain>
    </source>
</reference>
<dbReference type="InterPro" id="IPR012910">
    <property type="entry name" value="Plug_dom"/>
</dbReference>
<sequence length="1236" mass="139965">MKKIRKSFDFSSFLCSLKMRLLLRRWGLMALMLLGLPFVVSAQNQKVTINVKDVDVQVVFKQIKEQTSLNFVYNADQLKVMKAVTLDVKDVTVDAALAKLFEGTAFEYKFEMQSIVIKKKVEQAENKKVTLSGQVTDKSGAPLPGVAVLLRGTTVGTATDMNGNFKFLVPREENTILVFSFIGMKRLEVPAKFDEPMKVKLEEDATELEEVNVISTGYYNVDKRHLTSSVTSLKMDDIMMPGVSTIDQMLEGNVPGMIFMQNSGQVGAAPKLKIRGSTTVLGSQAPLWVLDGVILSDPVNVDPQQINDLDFVNLLGNAISGLNPDDIDRIDVLKDASATAIYGPQASNGVIVITTKKGKVGAPAVSYSVTGTLRRRPHYSDRSVNVMNSKERIDLSRELVDKRLAVANLNSWVGYEAAAYDYFNGVIDHAEFDRRVRDMETCNTDWFDLLLRNSFSHNHSLSISGGAENVRYYASMGYSNENGNIRKEKNDRYTGMAKIDINYKRFNMTFSLNGNLQKKDYTPSEVGVMNYAYNTSRSVRAYDEEGELWFYQRHDLIGTETYDQPFSIINEQNNSYNKIETDQVALTMALGYKLTSWLKADAQFSFNISHSSNDTYYGEKTWYAACLRKLKTSTGVIDNNKTLLLSGGELTQDDTKSESYNLRGQLTFNRFLDKENIHQLTATVIGELSSTTYSGFKIVRRGYIPDRGMLFDKVEIGLDEETNRLKYPDYYTWLESDDARGTMKDNLTRKVGLVASASYVYKNSYILNANMRIDASNKFGDASNDRLLPIWSVSGRWNLHENVLKNVRQVNTLALKLSFGYQGNMSAQDSPRLIIKKGTTNEYFGEYESTITQYPNPDLKWEKTSTLNADVEFSLFNNKLNGSIGYYYRHTTDAFLSKTVSFVNGVGQYTVNKGELTNQGYELTLNFVPINTMTSINGQNKGFVWRFDPNFGSVFNQLLDKIKPKDKTIQDEIKYSDYLNGSVQIAGRPLNTFYSYKFKGLSPEDGRPMFYGTEETMMVNGEEVKTRDVYAEMDKEEVFMTVMERSGCREPFLQGSIRNYFGWRNWGLNLNLSYSIGSKVRMLQMYPNGTTAAPGPETNMRREFTRRWQQPGDERYTNIPGLLSSREYESTLSGYWWSGIPNEFASNIWKMYDNSNLRVASGDYLRLQNVSLRYVVPERLCQKLLLKSAYVSVTGTNLFTLCSKKLKGQDPSQSGSSSLVNLSIRPMYSFQLNVTF</sequence>